<protein>
    <submittedName>
        <fullName evidence="2">Uncharacterized protein</fullName>
    </submittedName>
</protein>
<feature type="compositionally biased region" description="Acidic residues" evidence="1">
    <location>
        <begin position="76"/>
        <end position="92"/>
    </location>
</feature>
<dbReference type="HOGENOM" id="CLU_1161493_0_0_1"/>
<feature type="region of interest" description="Disordered" evidence="1">
    <location>
        <begin position="1"/>
        <end position="29"/>
    </location>
</feature>
<dbReference type="GeneID" id="19275995"/>
<proteinExistence type="predicted"/>
<dbReference type="InParanoid" id="W3WTB5"/>
<evidence type="ECO:0000313" key="2">
    <source>
        <dbReference type="EMBL" id="ETS77108.1"/>
    </source>
</evidence>
<accession>W3WTB5</accession>
<feature type="compositionally biased region" description="Basic residues" evidence="1">
    <location>
        <begin position="97"/>
        <end position="106"/>
    </location>
</feature>
<dbReference type="RefSeq" id="XP_007837754.1">
    <property type="nucleotide sequence ID" value="XM_007839563.1"/>
</dbReference>
<reference evidence="3" key="1">
    <citation type="journal article" date="2015" name="BMC Genomics">
        <title>Genomic and transcriptomic analysis of the endophytic fungus Pestalotiopsis fici reveals its lifestyle and high potential for synthesis of natural products.</title>
        <authorList>
            <person name="Wang X."/>
            <person name="Zhang X."/>
            <person name="Liu L."/>
            <person name="Xiang M."/>
            <person name="Wang W."/>
            <person name="Sun X."/>
            <person name="Che Y."/>
            <person name="Guo L."/>
            <person name="Liu G."/>
            <person name="Guo L."/>
            <person name="Wang C."/>
            <person name="Yin W.B."/>
            <person name="Stadler M."/>
            <person name="Zhang X."/>
            <person name="Liu X."/>
        </authorList>
    </citation>
    <scope>NUCLEOTIDE SEQUENCE [LARGE SCALE GENOMIC DNA]</scope>
    <source>
        <strain evidence="3">W106-1 / CGMCC3.15140</strain>
    </source>
</reference>
<dbReference type="eggNOG" id="ENOG502T3HC">
    <property type="taxonomic scope" value="Eukaryota"/>
</dbReference>
<name>W3WTB5_PESFW</name>
<evidence type="ECO:0000256" key="1">
    <source>
        <dbReference type="SAM" id="MobiDB-lite"/>
    </source>
</evidence>
<sequence length="239" mass="27818">MSYHDRRSGRYYSPSPSPSPPPRRSLSRRDTFLDNLERGRVKDAIGAFLPGSRSKSRQRRASHHYDDRRRRGHYDDYDDDEDHYYSSDDDDYYREKRPSHRHRSSRRRDDVVDYYYEEDVDEIPQQRGRGRGRSVYSEPPRGYYHSRSRDRSHYRGGRSASRSNWRQATEAAVGAGLIEGWRSRHDGARLGRIATAAAGAAGTAMLVGREDDRKNKRHVTEATLGGLLFDRVVNGRRKK</sequence>
<keyword evidence="3" id="KW-1185">Reference proteome</keyword>
<dbReference type="OrthoDB" id="5407645at2759"/>
<dbReference type="EMBL" id="KI912116">
    <property type="protein sequence ID" value="ETS77108.1"/>
    <property type="molecule type" value="Genomic_DNA"/>
</dbReference>
<dbReference type="AlphaFoldDB" id="W3WTB5"/>
<feature type="region of interest" description="Disordered" evidence="1">
    <location>
        <begin position="48"/>
        <end position="165"/>
    </location>
</feature>
<evidence type="ECO:0000313" key="3">
    <source>
        <dbReference type="Proteomes" id="UP000030651"/>
    </source>
</evidence>
<dbReference type="KEGG" id="pfy:PFICI_10982"/>
<dbReference type="OMA" id="GTHREHY"/>
<feature type="compositionally biased region" description="Basic and acidic residues" evidence="1">
    <location>
        <begin position="63"/>
        <end position="75"/>
    </location>
</feature>
<organism evidence="2 3">
    <name type="scientific">Pestalotiopsis fici (strain W106-1 / CGMCC3.15140)</name>
    <dbReference type="NCBI Taxonomy" id="1229662"/>
    <lineage>
        <taxon>Eukaryota</taxon>
        <taxon>Fungi</taxon>
        <taxon>Dikarya</taxon>
        <taxon>Ascomycota</taxon>
        <taxon>Pezizomycotina</taxon>
        <taxon>Sordariomycetes</taxon>
        <taxon>Xylariomycetidae</taxon>
        <taxon>Amphisphaeriales</taxon>
        <taxon>Sporocadaceae</taxon>
        <taxon>Pestalotiopsis</taxon>
    </lineage>
</organism>
<gene>
    <name evidence="2" type="ORF">PFICI_10982</name>
</gene>
<dbReference type="Proteomes" id="UP000030651">
    <property type="component" value="Unassembled WGS sequence"/>
</dbReference>